<evidence type="ECO:0000313" key="2">
    <source>
        <dbReference type="EMBL" id="KAK7492499.1"/>
    </source>
</evidence>
<dbReference type="AlphaFoldDB" id="A0ABD0KZB2"/>
<dbReference type="EMBL" id="JACVVK020000102">
    <property type="protein sequence ID" value="KAK7492499.1"/>
    <property type="molecule type" value="Genomic_DNA"/>
</dbReference>
<organism evidence="2 3">
    <name type="scientific">Batillaria attramentaria</name>
    <dbReference type="NCBI Taxonomy" id="370345"/>
    <lineage>
        <taxon>Eukaryota</taxon>
        <taxon>Metazoa</taxon>
        <taxon>Spiralia</taxon>
        <taxon>Lophotrochozoa</taxon>
        <taxon>Mollusca</taxon>
        <taxon>Gastropoda</taxon>
        <taxon>Caenogastropoda</taxon>
        <taxon>Sorbeoconcha</taxon>
        <taxon>Cerithioidea</taxon>
        <taxon>Batillariidae</taxon>
        <taxon>Batillaria</taxon>
    </lineage>
</organism>
<protein>
    <submittedName>
        <fullName evidence="2">Uncharacterized protein</fullName>
    </submittedName>
</protein>
<dbReference type="Proteomes" id="UP001519460">
    <property type="component" value="Unassembled WGS sequence"/>
</dbReference>
<evidence type="ECO:0000313" key="3">
    <source>
        <dbReference type="Proteomes" id="UP001519460"/>
    </source>
</evidence>
<accession>A0ABD0KZB2</accession>
<name>A0ABD0KZB2_9CAEN</name>
<reference evidence="2 3" key="1">
    <citation type="journal article" date="2023" name="Sci. Data">
        <title>Genome assembly of the Korean intertidal mud-creeper Batillaria attramentaria.</title>
        <authorList>
            <person name="Patra A.K."/>
            <person name="Ho P.T."/>
            <person name="Jun S."/>
            <person name="Lee S.J."/>
            <person name="Kim Y."/>
            <person name="Won Y.J."/>
        </authorList>
    </citation>
    <scope>NUCLEOTIDE SEQUENCE [LARGE SCALE GENOMIC DNA]</scope>
    <source>
        <strain evidence="2">Wonlab-2016</strain>
    </source>
</reference>
<comment type="caution">
    <text evidence="2">The sequence shown here is derived from an EMBL/GenBank/DDBJ whole genome shotgun (WGS) entry which is preliminary data.</text>
</comment>
<sequence>MKVSYARSLTLILLSERIRSIFFARRHFTESELSSPELASGIRTNQNKPTSTEHQEKERKNKSLVSTMSEKEKTEVTPGQQMSIPVRRHLAETVNIGPVREIHFSCLGLKSRAVTVSLHRVNVTVVPSAGERREKKANDVSKTEPSPERSSEPWAVAGQATSTESPTD</sequence>
<evidence type="ECO:0000256" key="1">
    <source>
        <dbReference type="SAM" id="MobiDB-lite"/>
    </source>
</evidence>
<proteinExistence type="predicted"/>
<feature type="compositionally biased region" description="Polar residues" evidence="1">
    <location>
        <begin position="159"/>
        <end position="168"/>
    </location>
</feature>
<feature type="region of interest" description="Disordered" evidence="1">
    <location>
        <begin position="34"/>
        <end position="80"/>
    </location>
</feature>
<feature type="region of interest" description="Disordered" evidence="1">
    <location>
        <begin position="129"/>
        <end position="168"/>
    </location>
</feature>
<feature type="compositionally biased region" description="Basic and acidic residues" evidence="1">
    <location>
        <begin position="51"/>
        <end position="61"/>
    </location>
</feature>
<feature type="compositionally biased region" description="Basic and acidic residues" evidence="1">
    <location>
        <begin position="130"/>
        <end position="151"/>
    </location>
</feature>
<keyword evidence="3" id="KW-1185">Reference proteome</keyword>
<gene>
    <name evidence="2" type="ORF">BaRGS_00016165</name>
</gene>